<accession>A0AAV8YXU7</accession>
<comment type="caution">
    <text evidence="5">The sequence shown here is derived from an EMBL/GenBank/DDBJ whole genome shotgun (WGS) entry which is preliminary data.</text>
</comment>
<dbReference type="GO" id="GO:0004862">
    <property type="term" value="F:cAMP-dependent protein kinase inhibitor activity"/>
    <property type="evidence" value="ECO:0007669"/>
    <property type="project" value="TreeGrafter"/>
</dbReference>
<dbReference type="GO" id="GO:0030552">
    <property type="term" value="F:cAMP binding"/>
    <property type="evidence" value="ECO:0007669"/>
    <property type="project" value="UniProtKB-KW"/>
</dbReference>
<gene>
    <name evidence="5" type="ORF">NQ318_001360</name>
</gene>
<evidence type="ECO:0000259" key="4">
    <source>
        <dbReference type="PROSITE" id="PS50042"/>
    </source>
</evidence>
<dbReference type="PRINTS" id="PR00103">
    <property type="entry name" value="CAMPKINASE"/>
</dbReference>
<dbReference type="GO" id="GO:0005952">
    <property type="term" value="C:cAMP-dependent protein kinase complex"/>
    <property type="evidence" value="ECO:0007669"/>
    <property type="project" value="InterPro"/>
</dbReference>
<dbReference type="InterPro" id="IPR018490">
    <property type="entry name" value="cNMP-bd_dom_sf"/>
</dbReference>
<dbReference type="GO" id="GO:0005829">
    <property type="term" value="C:cytosol"/>
    <property type="evidence" value="ECO:0007669"/>
    <property type="project" value="TreeGrafter"/>
</dbReference>
<evidence type="ECO:0000256" key="2">
    <source>
        <dbReference type="ARBA" id="ARBA00022566"/>
    </source>
</evidence>
<feature type="domain" description="Cyclic nucleotide-binding" evidence="4">
    <location>
        <begin position="35"/>
        <end position="116"/>
    </location>
</feature>
<organism evidence="5 6">
    <name type="scientific">Aromia moschata</name>
    <dbReference type="NCBI Taxonomy" id="1265417"/>
    <lineage>
        <taxon>Eukaryota</taxon>
        <taxon>Metazoa</taxon>
        <taxon>Ecdysozoa</taxon>
        <taxon>Arthropoda</taxon>
        <taxon>Hexapoda</taxon>
        <taxon>Insecta</taxon>
        <taxon>Pterygota</taxon>
        <taxon>Neoptera</taxon>
        <taxon>Endopterygota</taxon>
        <taxon>Coleoptera</taxon>
        <taxon>Polyphaga</taxon>
        <taxon>Cucujiformia</taxon>
        <taxon>Chrysomeloidea</taxon>
        <taxon>Cerambycidae</taxon>
        <taxon>Cerambycinae</taxon>
        <taxon>Callichromatini</taxon>
        <taxon>Aromia</taxon>
    </lineage>
</organism>
<keyword evidence="2" id="KW-0116">cAMP-binding</keyword>
<evidence type="ECO:0000313" key="6">
    <source>
        <dbReference type="Proteomes" id="UP001162162"/>
    </source>
</evidence>
<dbReference type="GO" id="GO:0034236">
    <property type="term" value="F:protein kinase A catalytic subunit binding"/>
    <property type="evidence" value="ECO:0007669"/>
    <property type="project" value="TreeGrafter"/>
</dbReference>
<dbReference type="PANTHER" id="PTHR11635">
    <property type="entry name" value="CAMP-DEPENDENT PROTEIN KINASE REGULATORY CHAIN"/>
    <property type="match status" value="1"/>
</dbReference>
<protein>
    <recommendedName>
        <fullName evidence="4">Cyclic nucleotide-binding domain-containing protein</fullName>
    </recommendedName>
</protein>
<keyword evidence="2" id="KW-0547">Nucleotide-binding</keyword>
<dbReference type="Gene3D" id="2.60.120.10">
    <property type="entry name" value="Jelly Rolls"/>
    <property type="match status" value="1"/>
</dbReference>
<evidence type="ECO:0000256" key="3">
    <source>
        <dbReference type="ARBA" id="ARBA00023149"/>
    </source>
</evidence>
<name>A0AAV8YXU7_9CUCU</name>
<keyword evidence="3" id="KW-0114">cAMP</keyword>
<dbReference type="EMBL" id="JAPWTK010000037">
    <property type="protein sequence ID" value="KAJ8955530.1"/>
    <property type="molecule type" value="Genomic_DNA"/>
</dbReference>
<dbReference type="AlphaFoldDB" id="A0AAV8YXU7"/>
<sequence length="116" mass="13481">MNYKIVTSHQRQRLNPIENRDHILIRKALEGNEFLSNILQEEQIQHFVDCMFLKAVKRGETLIKEGDRGSYLYISNEGTYEVTIGENTPDVLIYTFDDVRVFGELAILYSAKEGRL</sequence>
<evidence type="ECO:0000313" key="5">
    <source>
        <dbReference type="EMBL" id="KAJ8955530.1"/>
    </source>
</evidence>
<dbReference type="InterPro" id="IPR050503">
    <property type="entry name" value="cAMP-dep_PK_reg_su-like"/>
</dbReference>
<dbReference type="Pfam" id="PF00027">
    <property type="entry name" value="cNMP_binding"/>
    <property type="match status" value="1"/>
</dbReference>
<comment type="similarity">
    <text evidence="1">Belongs to the cAMP-dependent kinase regulatory chain family.</text>
</comment>
<dbReference type="SUPFAM" id="SSF51206">
    <property type="entry name" value="cAMP-binding domain-like"/>
    <property type="match status" value="1"/>
</dbReference>
<proteinExistence type="inferred from homology"/>
<reference evidence="5" key="1">
    <citation type="journal article" date="2023" name="Insect Mol. Biol.">
        <title>Genome sequencing provides insights into the evolution of gene families encoding plant cell wall-degrading enzymes in longhorned beetles.</title>
        <authorList>
            <person name="Shin N.R."/>
            <person name="Okamura Y."/>
            <person name="Kirsch R."/>
            <person name="Pauchet Y."/>
        </authorList>
    </citation>
    <scope>NUCLEOTIDE SEQUENCE</scope>
    <source>
        <strain evidence="5">AMC_N1</strain>
    </source>
</reference>
<keyword evidence="6" id="KW-1185">Reference proteome</keyword>
<dbReference type="PROSITE" id="PS50042">
    <property type="entry name" value="CNMP_BINDING_3"/>
    <property type="match status" value="1"/>
</dbReference>
<dbReference type="InterPro" id="IPR014710">
    <property type="entry name" value="RmlC-like_jellyroll"/>
</dbReference>
<evidence type="ECO:0000256" key="1">
    <source>
        <dbReference type="ARBA" id="ARBA00005753"/>
    </source>
</evidence>
<dbReference type="Proteomes" id="UP001162162">
    <property type="component" value="Unassembled WGS sequence"/>
</dbReference>
<dbReference type="InterPro" id="IPR000595">
    <property type="entry name" value="cNMP-bd_dom"/>
</dbReference>
<dbReference type="PANTHER" id="PTHR11635:SF152">
    <property type="entry name" value="CAMP-DEPENDENT PROTEIN KINASE TYPE I REGULATORY SUBUNIT-RELATED"/>
    <property type="match status" value="1"/>
</dbReference>
<dbReference type="CDD" id="cd00038">
    <property type="entry name" value="CAP_ED"/>
    <property type="match status" value="1"/>
</dbReference>